<dbReference type="SUPFAM" id="SSF53067">
    <property type="entry name" value="Actin-like ATPase domain"/>
    <property type="match status" value="1"/>
</dbReference>
<comment type="caution">
    <text evidence="2">The sequence shown here is derived from an EMBL/GenBank/DDBJ whole genome shotgun (WGS) entry which is preliminary data.</text>
</comment>
<dbReference type="InterPro" id="IPR043129">
    <property type="entry name" value="ATPase_NBD"/>
</dbReference>
<dbReference type="Gene3D" id="3.30.420.40">
    <property type="match status" value="2"/>
</dbReference>
<reference evidence="2 3" key="1">
    <citation type="journal article" date="2019" name="Int. J. Syst. Evol. Microbiol.">
        <title>The Global Catalogue of Microorganisms (GCM) 10K type strain sequencing project: providing services to taxonomists for standard genome sequencing and annotation.</title>
        <authorList>
            <consortium name="The Broad Institute Genomics Platform"/>
            <consortium name="The Broad Institute Genome Sequencing Center for Infectious Disease"/>
            <person name="Wu L."/>
            <person name="Ma J."/>
        </authorList>
    </citation>
    <scope>NUCLEOTIDE SEQUENCE [LARGE SCALE GENOMIC DNA]</scope>
    <source>
        <strain evidence="2 3">JCM 14718</strain>
    </source>
</reference>
<protein>
    <submittedName>
        <fullName evidence="2">ROK family transcriptional regulator</fullName>
    </submittedName>
</protein>
<gene>
    <name evidence="2" type="ORF">GCM10009765_12280</name>
</gene>
<dbReference type="PANTHER" id="PTHR18964">
    <property type="entry name" value="ROK (REPRESSOR, ORF, KINASE) FAMILY"/>
    <property type="match status" value="1"/>
</dbReference>
<dbReference type="EMBL" id="BAAANY010000004">
    <property type="protein sequence ID" value="GAA1664284.1"/>
    <property type="molecule type" value="Genomic_DNA"/>
</dbReference>
<evidence type="ECO:0000313" key="3">
    <source>
        <dbReference type="Proteomes" id="UP001500618"/>
    </source>
</evidence>
<dbReference type="PANTHER" id="PTHR18964:SF149">
    <property type="entry name" value="BIFUNCTIONAL UDP-N-ACETYLGLUCOSAMINE 2-EPIMERASE_N-ACETYLMANNOSAMINE KINASE"/>
    <property type="match status" value="1"/>
</dbReference>
<evidence type="ECO:0000313" key="2">
    <source>
        <dbReference type="EMBL" id="GAA1664284.1"/>
    </source>
</evidence>
<dbReference type="Pfam" id="PF00480">
    <property type="entry name" value="ROK"/>
    <property type="match status" value="1"/>
</dbReference>
<dbReference type="InterPro" id="IPR000600">
    <property type="entry name" value="ROK"/>
</dbReference>
<dbReference type="RefSeq" id="WP_344307926.1">
    <property type="nucleotide sequence ID" value="NZ_BAAANY010000004.1"/>
</dbReference>
<sequence length="406" mass="41766">MNRPVRQTTRDLRRHNRSALLSRLYLQGPTSRQDLIGASGLSSATVSNVVADLIADGLVMEAGLVDSDGGRPRTLVRVRGDVGFVAGVDIGETHVQIGLFDFMLTEVGTAVFPLETAQPAPELIADLLVRGVKEVTGQVGVDPADLLGVGVGVPGAVVPGQPELVYAPTLGWSGVPLAALVRPHLDAPLQFDNCARTLGQAEVWRGAGQGARRAIVALLGVGVGAALVTESDSLGGVTSTTSEWGHMVVNIGGRPCRCGSRGCLEAYVGAEAILDDYLRLPGATAFRATGTEARLAELIADSVEPGPAAQTLDTAAEVLGIGIAGLVNLLNPDHVVLSGWVGLALGPKVLSAVEATVRRHALPYLAGNARIVVGELGPEAVAMGAATMPVVRLLMAGGVKEVANGR</sequence>
<dbReference type="InterPro" id="IPR036390">
    <property type="entry name" value="WH_DNA-bd_sf"/>
</dbReference>
<name>A0ABN2G3E0_9ACTN</name>
<dbReference type="Proteomes" id="UP001500618">
    <property type="component" value="Unassembled WGS sequence"/>
</dbReference>
<keyword evidence="3" id="KW-1185">Reference proteome</keyword>
<evidence type="ECO:0000256" key="1">
    <source>
        <dbReference type="ARBA" id="ARBA00006479"/>
    </source>
</evidence>
<dbReference type="SUPFAM" id="SSF46785">
    <property type="entry name" value="Winged helix' DNA-binding domain"/>
    <property type="match status" value="1"/>
</dbReference>
<accession>A0ABN2G3E0</accession>
<dbReference type="InterPro" id="IPR036388">
    <property type="entry name" value="WH-like_DNA-bd_sf"/>
</dbReference>
<comment type="similarity">
    <text evidence="1">Belongs to the ROK (NagC/XylR) family.</text>
</comment>
<proteinExistence type="inferred from homology"/>
<dbReference type="Gene3D" id="1.10.10.10">
    <property type="entry name" value="Winged helix-like DNA-binding domain superfamily/Winged helix DNA-binding domain"/>
    <property type="match status" value="1"/>
</dbReference>
<organism evidence="2 3">
    <name type="scientific">Fodinicola feengrottensis</name>
    <dbReference type="NCBI Taxonomy" id="435914"/>
    <lineage>
        <taxon>Bacteria</taxon>
        <taxon>Bacillati</taxon>
        <taxon>Actinomycetota</taxon>
        <taxon>Actinomycetes</taxon>
        <taxon>Mycobacteriales</taxon>
        <taxon>Fodinicola</taxon>
    </lineage>
</organism>